<evidence type="ECO:0008006" key="3">
    <source>
        <dbReference type="Google" id="ProtNLM"/>
    </source>
</evidence>
<gene>
    <name evidence="1" type="ORF">Spa11_26070</name>
</gene>
<proteinExistence type="predicted"/>
<keyword evidence="2" id="KW-1185">Reference proteome</keyword>
<dbReference type="InterPro" id="IPR009003">
    <property type="entry name" value="Peptidase_S1_PA"/>
</dbReference>
<reference evidence="1 2" key="1">
    <citation type="submission" date="2019-02" db="EMBL/GenBank/DDBJ databases">
        <title>Deep-cultivation of Planctomycetes and their phenomic and genomic characterization uncovers novel biology.</title>
        <authorList>
            <person name="Wiegand S."/>
            <person name="Jogler M."/>
            <person name="Boedeker C."/>
            <person name="Pinto D."/>
            <person name="Vollmers J."/>
            <person name="Rivas-Marin E."/>
            <person name="Kohn T."/>
            <person name="Peeters S.H."/>
            <person name="Heuer A."/>
            <person name="Rast P."/>
            <person name="Oberbeckmann S."/>
            <person name="Bunk B."/>
            <person name="Jeske O."/>
            <person name="Meyerdierks A."/>
            <person name="Storesund J.E."/>
            <person name="Kallscheuer N."/>
            <person name="Luecker S."/>
            <person name="Lage O.M."/>
            <person name="Pohl T."/>
            <person name="Merkel B.J."/>
            <person name="Hornburger P."/>
            <person name="Mueller R.-W."/>
            <person name="Bruemmer F."/>
            <person name="Labrenz M."/>
            <person name="Spormann A.M."/>
            <person name="Op den Camp H."/>
            <person name="Overmann J."/>
            <person name="Amann R."/>
            <person name="Jetten M.S.M."/>
            <person name="Mascher T."/>
            <person name="Medema M.H."/>
            <person name="Devos D.P."/>
            <person name="Kaster A.-K."/>
            <person name="Ovreas L."/>
            <person name="Rohde M."/>
            <person name="Galperin M.Y."/>
            <person name="Jogler C."/>
        </authorList>
    </citation>
    <scope>NUCLEOTIDE SEQUENCE [LARGE SCALE GENOMIC DNA]</scope>
    <source>
        <strain evidence="1 2">Spa11</strain>
    </source>
</reference>
<dbReference type="KEGG" id="bmei:Spa11_26070"/>
<organism evidence="1 2">
    <name type="scientific">Botrimarina mediterranea</name>
    <dbReference type="NCBI Taxonomy" id="2528022"/>
    <lineage>
        <taxon>Bacteria</taxon>
        <taxon>Pseudomonadati</taxon>
        <taxon>Planctomycetota</taxon>
        <taxon>Planctomycetia</taxon>
        <taxon>Pirellulales</taxon>
        <taxon>Lacipirellulaceae</taxon>
        <taxon>Botrimarina</taxon>
    </lineage>
</organism>
<dbReference type="Proteomes" id="UP000316426">
    <property type="component" value="Chromosome"/>
</dbReference>
<evidence type="ECO:0000313" key="2">
    <source>
        <dbReference type="Proteomes" id="UP000316426"/>
    </source>
</evidence>
<accession>A0A518K9D3</accession>
<dbReference type="AlphaFoldDB" id="A0A518K9D3"/>
<dbReference type="SUPFAM" id="SSF50494">
    <property type="entry name" value="Trypsin-like serine proteases"/>
    <property type="match status" value="1"/>
</dbReference>
<dbReference type="EMBL" id="CP036349">
    <property type="protein sequence ID" value="QDV74404.1"/>
    <property type="molecule type" value="Genomic_DNA"/>
</dbReference>
<evidence type="ECO:0000313" key="1">
    <source>
        <dbReference type="EMBL" id="QDV74404.1"/>
    </source>
</evidence>
<protein>
    <recommendedName>
        <fullName evidence="3">Trypsin</fullName>
    </recommendedName>
</protein>
<name>A0A518K9D3_9BACT</name>
<sequence>MWKVFWAKSLAFVGNLPTNLILPKSKVRVECESEEVSEWAPALPASCPLHIDVAIGTVTEDPSLSHTTFYSIRLTSLLAAVLAFGVAPCDALIVKTWNGAGTPALINTTPPVDDPGSHNLPTNKTGIYLGDNLFLTAYHADTATSGSVEIAGGTFPIIPGSATNLANPSTFGSTRRTSNGSLNISSDLRLYRVGVDTTTGLSPEELDPEIRRLTLASRLPNTSSEQLTIFGKGRIRTLNDANDTNGQFYYNSSGSVLNDPADWPTSSYRGFGFTNSPVSPTPWQWGTNQRSSTTPNGVVRVSQNMLMEGSFLDTIGFAIRFDENGLPDEAQGVAGDSGGPVFWKDGDEWVLAGLMHGIYFGNGQPSVLSLFGGFTGISDLSYSTYASQIDDARTTFSKMGDIDLDGQVTGGIVNGVATGDLGILVDNWLSSSVDVNVHSWMKGDLNLDGNVDLGDFVLMREALGGSISSSAFAQLVSAVAIPEPSALALAASTVLVAMRRRRR</sequence>